<reference evidence="8 9" key="1">
    <citation type="submission" date="2024-05" db="EMBL/GenBank/DDBJ databases">
        <authorList>
            <person name="Wallberg A."/>
        </authorList>
    </citation>
    <scope>NUCLEOTIDE SEQUENCE [LARGE SCALE GENOMIC DNA]</scope>
</reference>
<feature type="domain" description="Sugar phosphate transporter" evidence="7">
    <location>
        <begin position="46"/>
        <end position="312"/>
    </location>
</feature>
<keyword evidence="2 6" id="KW-0812">Transmembrane</keyword>
<keyword evidence="4 6" id="KW-0472">Membrane</keyword>
<evidence type="ECO:0000256" key="5">
    <source>
        <dbReference type="SAM" id="MobiDB-lite"/>
    </source>
</evidence>
<evidence type="ECO:0000313" key="9">
    <source>
        <dbReference type="Proteomes" id="UP001497623"/>
    </source>
</evidence>
<sequence>MDVEPEPYGNIIERMLRFVDKFALYMSVSISMMFINGALLGGKKLGNKDAPLFVTCFQCFVTAIACHVVSSINQCCPETKVPQLEPSKIKRVLPLTINFMLMIAANNFTLKFLGIAFYNIGRSLAIVFTSILTYFILGQKTSPLVILTLCVVVSGFFMGVNEENASGSLSVVGAVLGIMSSAIAALYSIVIKKVLPVVDNSVFILSYYNNVLATVMFIPAILLTGEGPAVYEMITNGTLHFWVLMTCSGLFGFAIGYVSTLQVKVTSPLTHNISGTSKNCVQTVMATTFFNESKSGLWWVSNLLVLTGSACYTLAKQRELRQGHALEQQQQKHQHQQGQQQRSHLSLHVSPTYSNFALVDDKIVGSSPINMDLSPSYPKFVLGSTPSTPTVN</sequence>
<gene>
    <name evidence="8" type="ORF">MNOR_LOCUS25912</name>
</gene>
<evidence type="ECO:0000256" key="6">
    <source>
        <dbReference type="SAM" id="Phobius"/>
    </source>
</evidence>
<feature type="transmembrane region" description="Helical" evidence="6">
    <location>
        <begin position="92"/>
        <end position="110"/>
    </location>
</feature>
<feature type="non-terminal residue" evidence="8">
    <location>
        <position position="392"/>
    </location>
</feature>
<feature type="transmembrane region" description="Helical" evidence="6">
    <location>
        <begin position="202"/>
        <end position="225"/>
    </location>
</feature>
<evidence type="ECO:0000256" key="2">
    <source>
        <dbReference type="ARBA" id="ARBA00022692"/>
    </source>
</evidence>
<dbReference type="InterPro" id="IPR050186">
    <property type="entry name" value="TPT_transporter"/>
</dbReference>
<feature type="transmembrane region" description="Helical" evidence="6">
    <location>
        <begin position="237"/>
        <end position="258"/>
    </location>
</feature>
<dbReference type="Pfam" id="PF03151">
    <property type="entry name" value="TPT"/>
    <property type="match status" value="1"/>
</dbReference>
<keyword evidence="9" id="KW-1185">Reference proteome</keyword>
<comment type="subcellular location">
    <subcellularLocation>
        <location evidence="1">Membrane</location>
        <topology evidence="1">Multi-pass membrane protein</topology>
    </subcellularLocation>
</comment>
<accession>A0AAV2RKV8</accession>
<dbReference type="AlphaFoldDB" id="A0AAV2RKV8"/>
<dbReference type="PANTHER" id="PTHR11132">
    <property type="entry name" value="SOLUTE CARRIER FAMILY 35"/>
    <property type="match status" value="1"/>
</dbReference>
<comment type="caution">
    <text evidence="8">The sequence shown here is derived from an EMBL/GenBank/DDBJ whole genome shotgun (WGS) entry which is preliminary data.</text>
</comment>
<evidence type="ECO:0000256" key="1">
    <source>
        <dbReference type="ARBA" id="ARBA00004141"/>
    </source>
</evidence>
<evidence type="ECO:0000313" key="8">
    <source>
        <dbReference type="EMBL" id="CAL4127728.1"/>
    </source>
</evidence>
<dbReference type="GO" id="GO:0016020">
    <property type="term" value="C:membrane"/>
    <property type="evidence" value="ECO:0007669"/>
    <property type="project" value="UniProtKB-SubCell"/>
</dbReference>
<dbReference type="Proteomes" id="UP001497623">
    <property type="component" value="Unassembled WGS sequence"/>
</dbReference>
<feature type="compositionally biased region" description="Low complexity" evidence="5">
    <location>
        <begin position="328"/>
        <end position="341"/>
    </location>
</feature>
<feature type="transmembrane region" description="Helical" evidence="6">
    <location>
        <begin position="167"/>
        <end position="190"/>
    </location>
</feature>
<evidence type="ECO:0000259" key="7">
    <source>
        <dbReference type="Pfam" id="PF03151"/>
    </source>
</evidence>
<feature type="transmembrane region" description="Helical" evidence="6">
    <location>
        <begin position="143"/>
        <end position="160"/>
    </location>
</feature>
<organism evidence="8 9">
    <name type="scientific">Meganyctiphanes norvegica</name>
    <name type="common">Northern krill</name>
    <name type="synonym">Thysanopoda norvegica</name>
    <dbReference type="NCBI Taxonomy" id="48144"/>
    <lineage>
        <taxon>Eukaryota</taxon>
        <taxon>Metazoa</taxon>
        <taxon>Ecdysozoa</taxon>
        <taxon>Arthropoda</taxon>
        <taxon>Crustacea</taxon>
        <taxon>Multicrustacea</taxon>
        <taxon>Malacostraca</taxon>
        <taxon>Eumalacostraca</taxon>
        <taxon>Eucarida</taxon>
        <taxon>Euphausiacea</taxon>
        <taxon>Euphausiidae</taxon>
        <taxon>Meganyctiphanes</taxon>
    </lineage>
</organism>
<evidence type="ECO:0000256" key="4">
    <source>
        <dbReference type="ARBA" id="ARBA00023136"/>
    </source>
</evidence>
<feature type="transmembrane region" description="Helical" evidence="6">
    <location>
        <begin position="52"/>
        <end position="72"/>
    </location>
</feature>
<protein>
    <recommendedName>
        <fullName evidence="7">Sugar phosphate transporter domain-containing protein</fullName>
    </recommendedName>
</protein>
<keyword evidence="3 6" id="KW-1133">Transmembrane helix</keyword>
<feature type="transmembrane region" description="Helical" evidence="6">
    <location>
        <begin position="22"/>
        <end position="40"/>
    </location>
</feature>
<feature type="transmembrane region" description="Helical" evidence="6">
    <location>
        <begin position="117"/>
        <end position="137"/>
    </location>
</feature>
<name>A0AAV2RKV8_MEGNR</name>
<dbReference type="InterPro" id="IPR004853">
    <property type="entry name" value="Sugar_P_trans_dom"/>
</dbReference>
<evidence type="ECO:0000256" key="3">
    <source>
        <dbReference type="ARBA" id="ARBA00022989"/>
    </source>
</evidence>
<proteinExistence type="predicted"/>
<dbReference type="EMBL" id="CAXKWB010025256">
    <property type="protein sequence ID" value="CAL4127728.1"/>
    <property type="molecule type" value="Genomic_DNA"/>
</dbReference>
<feature type="region of interest" description="Disordered" evidence="5">
    <location>
        <begin position="324"/>
        <end position="344"/>
    </location>
</feature>